<dbReference type="EMBL" id="CAAE01014627">
    <property type="protein sequence ID" value="CAG01144.1"/>
    <property type="molecule type" value="Genomic_DNA"/>
</dbReference>
<evidence type="ECO:0000256" key="1">
    <source>
        <dbReference type="SAM" id="SignalP"/>
    </source>
</evidence>
<reference evidence="2" key="1">
    <citation type="journal article" date="2004" name="Nature">
        <title>Genome duplication in the teleost fish Tetraodon nigroviridis reveals the early vertebrate proto-karyotype.</title>
        <authorList>
            <person name="Jaillon O."/>
            <person name="Aury J.-M."/>
            <person name="Brunet F."/>
            <person name="Petit J.-L."/>
            <person name="Stange-Thomann N."/>
            <person name="Mauceli E."/>
            <person name="Bouneau L."/>
            <person name="Fischer C."/>
            <person name="Ozouf-Costaz C."/>
            <person name="Bernot A."/>
            <person name="Nicaud S."/>
            <person name="Jaffe D."/>
            <person name="Fisher S."/>
            <person name="Lutfalla G."/>
            <person name="Dossat C."/>
            <person name="Segurens B."/>
            <person name="Dasilva C."/>
            <person name="Salanoubat M."/>
            <person name="Levy M."/>
            <person name="Boudet N."/>
            <person name="Castellano S."/>
            <person name="Anthouard V."/>
            <person name="Jubin C."/>
            <person name="Castelli V."/>
            <person name="Katinka M."/>
            <person name="Vacherie B."/>
            <person name="Biemont C."/>
            <person name="Skalli Z."/>
            <person name="Cattolico L."/>
            <person name="Poulain J."/>
            <person name="De Berardinis V."/>
            <person name="Cruaud C."/>
            <person name="Duprat S."/>
            <person name="Brottier P."/>
            <person name="Coutanceau J.-P."/>
            <person name="Gouzy J."/>
            <person name="Parra G."/>
            <person name="Lardier G."/>
            <person name="Chapple C."/>
            <person name="McKernan K.J."/>
            <person name="McEwan P."/>
            <person name="Bosak S."/>
            <person name="Kellis M."/>
            <person name="Volff J.-N."/>
            <person name="Guigo R."/>
            <person name="Zody M.C."/>
            <person name="Mesirov J."/>
            <person name="Lindblad-Toh K."/>
            <person name="Birren B."/>
            <person name="Nusbaum C."/>
            <person name="Kahn D."/>
            <person name="Robinson-Rechavi M."/>
            <person name="Laudet V."/>
            <person name="Schachter V."/>
            <person name="Quetier F."/>
            <person name="Saurin W."/>
            <person name="Scarpelli C."/>
            <person name="Wincker P."/>
            <person name="Lander E.S."/>
            <person name="Weissenbach J."/>
            <person name="Roest Crollius H."/>
        </authorList>
    </citation>
    <scope>NUCLEOTIDE SEQUENCE [LARGE SCALE GENOMIC DNA]</scope>
</reference>
<feature type="chain" id="PRO_5004243587" evidence="1">
    <location>
        <begin position="23"/>
        <end position="55"/>
    </location>
</feature>
<dbReference type="AlphaFoldDB" id="Q4SDY8"/>
<accession>Q4SDY8</accession>
<gene>
    <name evidence="2" type="ORF">GSTENG00019794001</name>
</gene>
<feature type="signal peptide" evidence="1">
    <location>
        <begin position="1"/>
        <end position="22"/>
    </location>
</feature>
<reference evidence="2" key="2">
    <citation type="submission" date="2004-02" db="EMBL/GenBank/DDBJ databases">
        <authorList>
            <consortium name="Genoscope"/>
            <consortium name="Whitehead Institute Centre for Genome Research"/>
        </authorList>
    </citation>
    <scope>NUCLEOTIDE SEQUENCE</scope>
</reference>
<keyword evidence="1" id="KW-0732">Signal</keyword>
<comment type="caution">
    <text evidence="2">The sequence shown here is derived from an EMBL/GenBank/DDBJ whole genome shotgun (WGS) entry which is preliminary data.</text>
</comment>
<evidence type="ECO:0000313" key="2">
    <source>
        <dbReference type="EMBL" id="CAG01144.1"/>
    </source>
</evidence>
<protein>
    <submittedName>
        <fullName evidence="2">(spotted green pufferfish) hypothetical protein</fullName>
    </submittedName>
</protein>
<proteinExistence type="predicted"/>
<sequence length="55" mass="5969">MGSICLLCTFARLLLWQHVTRGALIIRLPLLASPPGTVHHLAITLTSAVRGQIHT</sequence>
<dbReference type="KEGG" id="tng:GSTEN00019794G001"/>
<organism evidence="2">
    <name type="scientific">Tetraodon nigroviridis</name>
    <name type="common">Spotted green pufferfish</name>
    <name type="synonym">Chelonodon nigroviridis</name>
    <dbReference type="NCBI Taxonomy" id="99883"/>
    <lineage>
        <taxon>Eukaryota</taxon>
        <taxon>Metazoa</taxon>
        <taxon>Chordata</taxon>
        <taxon>Craniata</taxon>
        <taxon>Vertebrata</taxon>
        <taxon>Euteleostomi</taxon>
        <taxon>Actinopterygii</taxon>
        <taxon>Neopterygii</taxon>
        <taxon>Teleostei</taxon>
        <taxon>Neoteleostei</taxon>
        <taxon>Acanthomorphata</taxon>
        <taxon>Eupercaria</taxon>
        <taxon>Tetraodontiformes</taxon>
        <taxon>Tetradontoidea</taxon>
        <taxon>Tetraodontidae</taxon>
        <taxon>Tetraodon</taxon>
    </lineage>
</organism>
<name>Q4SDY8_TETNG</name>